<dbReference type="EMBL" id="JBHRYQ010000001">
    <property type="protein sequence ID" value="MFC3811642.1"/>
    <property type="molecule type" value="Genomic_DNA"/>
</dbReference>
<protein>
    <submittedName>
        <fullName evidence="2">DUF1761 domain-containing protein</fullName>
    </submittedName>
</protein>
<evidence type="ECO:0000256" key="1">
    <source>
        <dbReference type="SAM" id="Phobius"/>
    </source>
</evidence>
<keyword evidence="3" id="KW-1185">Reference proteome</keyword>
<reference evidence="3" key="1">
    <citation type="journal article" date="2019" name="Int. J. Syst. Evol. Microbiol.">
        <title>The Global Catalogue of Microorganisms (GCM) 10K type strain sequencing project: providing services to taxonomists for standard genome sequencing and annotation.</title>
        <authorList>
            <consortium name="The Broad Institute Genomics Platform"/>
            <consortium name="The Broad Institute Genome Sequencing Center for Infectious Disease"/>
            <person name="Wu L."/>
            <person name="Ma J."/>
        </authorList>
    </citation>
    <scope>NUCLEOTIDE SEQUENCE [LARGE SCALE GENOMIC DNA]</scope>
    <source>
        <strain evidence="3">CECT 7956</strain>
    </source>
</reference>
<keyword evidence="1" id="KW-0812">Transmembrane</keyword>
<feature type="transmembrane region" description="Helical" evidence="1">
    <location>
        <begin position="146"/>
        <end position="168"/>
    </location>
</feature>
<comment type="caution">
    <text evidence="2">The sequence shown here is derived from an EMBL/GenBank/DDBJ whole genome shotgun (WGS) entry which is preliminary data.</text>
</comment>
<sequence>MELMNIKALIAAAFVNFIVGFLWYNPKTFGNVWMQEAGITEESMKGANMAKIFGFAFLFAVMLSSTVFPMVIHQMHLYSICNHQLMGTDEAAKTMAEADIAAFMEKYGNEFRTFKHGAFHGLLFALFIVLPVIGTNGLFERKSWKYIFINVGYWAVSLTLMGGIICAWQ</sequence>
<dbReference type="Proteomes" id="UP001595616">
    <property type="component" value="Unassembled WGS sequence"/>
</dbReference>
<evidence type="ECO:0000313" key="3">
    <source>
        <dbReference type="Proteomes" id="UP001595616"/>
    </source>
</evidence>
<feature type="transmembrane region" description="Helical" evidence="1">
    <location>
        <begin position="118"/>
        <end position="139"/>
    </location>
</feature>
<accession>A0ABV7Z036</accession>
<keyword evidence="1" id="KW-0472">Membrane</keyword>
<dbReference type="InterPro" id="IPR013879">
    <property type="entry name" value="DUF1761"/>
</dbReference>
<gene>
    <name evidence="2" type="ORF">ACFOOI_13350</name>
</gene>
<dbReference type="Pfam" id="PF08570">
    <property type="entry name" value="DUF1761"/>
    <property type="match status" value="1"/>
</dbReference>
<feature type="transmembrane region" description="Helical" evidence="1">
    <location>
        <begin position="6"/>
        <end position="24"/>
    </location>
</feature>
<dbReference type="RefSeq" id="WP_379838479.1">
    <property type="nucleotide sequence ID" value="NZ_JBHRYQ010000001.1"/>
</dbReference>
<proteinExistence type="predicted"/>
<feature type="transmembrane region" description="Helical" evidence="1">
    <location>
        <begin position="52"/>
        <end position="72"/>
    </location>
</feature>
<organism evidence="2 3">
    <name type="scientific">Lacihabitans lacunae</name>
    <dbReference type="NCBI Taxonomy" id="1028214"/>
    <lineage>
        <taxon>Bacteria</taxon>
        <taxon>Pseudomonadati</taxon>
        <taxon>Bacteroidota</taxon>
        <taxon>Cytophagia</taxon>
        <taxon>Cytophagales</taxon>
        <taxon>Leadbetterellaceae</taxon>
        <taxon>Lacihabitans</taxon>
    </lineage>
</organism>
<name>A0ABV7Z036_9BACT</name>
<evidence type="ECO:0000313" key="2">
    <source>
        <dbReference type="EMBL" id="MFC3811642.1"/>
    </source>
</evidence>
<keyword evidence="1" id="KW-1133">Transmembrane helix</keyword>